<proteinExistence type="predicted"/>
<evidence type="ECO:0000313" key="2">
    <source>
        <dbReference type="Proteomes" id="UP000824120"/>
    </source>
</evidence>
<reference evidence="1 2" key="1">
    <citation type="submission" date="2020-09" db="EMBL/GenBank/DDBJ databases">
        <title>De no assembly of potato wild relative species, Solanum commersonii.</title>
        <authorList>
            <person name="Cho K."/>
        </authorList>
    </citation>
    <scope>NUCLEOTIDE SEQUENCE [LARGE SCALE GENOMIC DNA]</scope>
    <source>
        <strain evidence="1">LZ3.2</strain>
        <tissue evidence="1">Leaf</tissue>
    </source>
</reference>
<dbReference type="Proteomes" id="UP000824120">
    <property type="component" value="Chromosome 1"/>
</dbReference>
<evidence type="ECO:0000313" key="1">
    <source>
        <dbReference type="EMBL" id="KAG5632750.1"/>
    </source>
</evidence>
<accession>A0A9J6B7S9</accession>
<name>A0A9J6B7S9_SOLCO</name>
<gene>
    <name evidence="1" type="ORF">H5410_004467</name>
</gene>
<comment type="caution">
    <text evidence="1">The sequence shown here is derived from an EMBL/GenBank/DDBJ whole genome shotgun (WGS) entry which is preliminary data.</text>
</comment>
<sequence length="70" mass="8309">MFITQRKRNIKLELKGNNDEHWERGELCKRRGRERKEKRIDHLGNPSAIDLRVWKATGIYGVVKSSVYKV</sequence>
<dbReference type="EMBL" id="JACXVP010000001">
    <property type="protein sequence ID" value="KAG5632750.1"/>
    <property type="molecule type" value="Genomic_DNA"/>
</dbReference>
<keyword evidence="2" id="KW-1185">Reference proteome</keyword>
<protein>
    <submittedName>
        <fullName evidence="1">Uncharacterized protein</fullName>
    </submittedName>
</protein>
<dbReference type="AlphaFoldDB" id="A0A9J6B7S9"/>
<organism evidence="1 2">
    <name type="scientific">Solanum commersonii</name>
    <name type="common">Commerson's wild potato</name>
    <name type="synonym">Commerson's nightshade</name>
    <dbReference type="NCBI Taxonomy" id="4109"/>
    <lineage>
        <taxon>Eukaryota</taxon>
        <taxon>Viridiplantae</taxon>
        <taxon>Streptophyta</taxon>
        <taxon>Embryophyta</taxon>
        <taxon>Tracheophyta</taxon>
        <taxon>Spermatophyta</taxon>
        <taxon>Magnoliopsida</taxon>
        <taxon>eudicotyledons</taxon>
        <taxon>Gunneridae</taxon>
        <taxon>Pentapetalae</taxon>
        <taxon>asterids</taxon>
        <taxon>lamiids</taxon>
        <taxon>Solanales</taxon>
        <taxon>Solanaceae</taxon>
        <taxon>Solanoideae</taxon>
        <taxon>Solaneae</taxon>
        <taxon>Solanum</taxon>
    </lineage>
</organism>